<dbReference type="GO" id="GO:0005634">
    <property type="term" value="C:nucleus"/>
    <property type="evidence" value="ECO:0007669"/>
    <property type="project" value="TreeGrafter"/>
</dbReference>
<keyword evidence="3 9" id="KW-0032">Aminotransferase</keyword>
<comment type="cofactor">
    <cofactor evidence="1 8">
        <name>pyridoxal 5'-phosphate</name>
        <dbReference type="ChEBI" id="CHEBI:597326"/>
    </cofactor>
</comment>
<dbReference type="InterPro" id="IPR018300">
    <property type="entry name" value="Aminotrans_IV_CS"/>
</dbReference>
<feature type="region of interest" description="Disordered" evidence="10">
    <location>
        <begin position="945"/>
        <end position="1139"/>
    </location>
</feature>
<organism evidence="12 13">
    <name type="scientific">Hortaea werneckii</name>
    <name type="common">Black yeast</name>
    <name type="synonym">Cladosporium werneckii</name>
    <dbReference type="NCBI Taxonomy" id="91943"/>
    <lineage>
        <taxon>Eukaryota</taxon>
        <taxon>Fungi</taxon>
        <taxon>Dikarya</taxon>
        <taxon>Ascomycota</taxon>
        <taxon>Pezizomycotina</taxon>
        <taxon>Dothideomycetes</taxon>
        <taxon>Dothideomycetidae</taxon>
        <taxon>Mycosphaerellales</taxon>
        <taxon>Teratosphaeriaceae</taxon>
        <taxon>Hortaea</taxon>
    </lineage>
</organism>
<evidence type="ECO:0000256" key="1">
    <source>
        <dbReference type="ARBA" id="ARBA00001933"/>
    </source>
</evidence>
<dbReference type="NCBIfam" id="TIGR01123">
    <property type="entry name" value="ilvE_II"/>
    <property type="match status" value="1"/>
</dbReference>
<evidence type="ECO:0000256" key="5">
    <source>
        <dbReference type="ARBA" id="ARBA00022679"/>
    </source>
</evidence>
<dbReference type="FunFam" id="3.20.10.10:FF:000004">
    <property type="entry name" value="Branched-chain-amino-acid aminotransferase"/>
    <property type="match status" value="1"/>
</dbReference>
<sequence length="1403" mass="155746">MASSLRTAMPRTIPRNLMRHIPSTQSLRQQRRWATNLQAPDSAEPKLRQIDVGALEIQKTTTPKPIVPHDQLVFGRTFTDHMMSLEWTAGEGWLPPRITPYQNLSLDPATCVLHYAFEAFEGMKAYKDKDNNVRLFRPDMNMKRMNKSAARIALPTFEGDKFIELLKEFCRMEERFIPSTKGYSLYIRPNIIGTQRTLGVGPPGSALLYTIASPVGPYYPTGFKAISLEATTYAVRAWPGGVGASKLGANYAPCIVPQMQAAGRGFHQNLWLFEDIDPETGKQEDFVTEVGTMNLFACLVGRDGVKELVTAPLDGTILEGVVRDSILGLAKERLVPEGWKVSERRFHMRELAEAASEGRLLEVFGSGTAAVVSPVRSIGYQGNLIGCGLPDGVEVGEITKRMKDWIEGIQYGEEEHPWSVKIYCTVSRNVTARDKRRSGTISAVCPGWAVALYALPELRDCLSPQPGDYQLHFSEERNASETDRKMGEEDSRGPIFEDVVFTVIPSEDIVDEQQVSPILWRDAKLEGGRADAEQIIDMVSSQGGEYVNTDPSDLDLARIHLTHIISANIDFPQYTRAIELGIFVVKPSWVDQSARKGKLAGPRQHSPDPSQYFQDVVLTCADLPEGDKDAIIAVTLNDQVDKCQTARVKKVNCKIVLPHWFDDCLRLGKKINERPYVFPDPQILRGDDARPPPGNAPHVEGATGALGAAPTLPDTPPPSPSETRKNLNAFMSKKIMLSKDLDLSAHLQKTLEGLINHGGGTLTDDVDEADIYIGQYRDGVDYIKASIARKEVANLPWLYHVINKNKYTNPLSKLLHYPVPRNGIEGFHNMVISISNYNGDARIYLENLITLLGARFTKTMKQDNSHLITAHKRSEKFEAAQEWNIHVANHLWVEESYAKCQNQSLTNQRYTTFPDKTNLGEVCGQTPLDMKAVEKAFFSEKIAQAQGAVPPPQPQKQNASPQKSMPASSAMPENSTPKGAAQEPAPTPVPEDVEMEEEGTAEVPTTAKKARGRPKKDVTTTPRLLDEEKENETPDNRSTGRAAKTEALRRSKGQGEDHIKYQREMRRPGGVTHGGRRSSHMEDFSSPAPPPKRAGKRKSDENTYDVTAEGSALSDGETQDKPTKTNKKAKHSAAGATTTSELPPIEYKMMVTGDERWIGNPKKEDADKTQLRLLGVQLTDKPEAVDILVAPRILRTKKFVAALASAPLVVDSKYLDTALKQGKLPAKPALLHDRETEDRLGFRLSEALDRARTNRHKLLAGWTIFVTKDIQGGFETFKEIIRVNGGDVMMYASRTGLKMPPSRRSRRGEENKKKGHGDEGSGSEDGEGGEAVGEESQNQGDEDELDCVYLVSGTTDAEKKLWKGFRSTAEKQELVPRIVRTDWLLNAAMSQRVRWDAKWALDE</sequence>
<dbReference type="EMBL" id="QWIO01000869">
    <property type="protein sequence ID" value="RMY83201.1"/>
    <property type="molecule type" value="Genomic_DNA"/>
</dbReference>
<keyword evidence="4 9" id="KW-0028">Amino-acid biosynthesis</keyword>
<gene>
    <name evidence="12" type="ORF">D0864_07876</name>
</gene>
<evidence type="ECO:0000256" key="2">
    <source>
        <dbReference type="ARBA" id="ARBA00009320"/>
    </source>
</evidence>
<feature type="domain" description="BRCT" evidence="11">
    <location>
        <begin position="491"/>
        <end position="607"/>
    </location>
</feature>
<dbReference type="Gene3D" id="3.30.470.10">
    <property type="match status" value="1"/>
</dbReference>
<dbReference type="GO" id="GO:0052655">
    <property type="term" value="F:L-valine-2-oxoglutarate transaminase activity"/>
    <property type="evidence" value="ECO:0007669"/>
    <property type="project" value="RHEA"/>
</dbReference>
<dbReference type="Gene3D" id="3.20.10.10">
    <property type="entry name" value="D-amino Acid Aminotransferase, subunit A, domain 2"/>
    <property type="match status" value="1"/>
</dbReference>
<dbReference type="InterPro" id="IPR053036">
    <property type="entry name" value="CellCycle_DNARepair_Reg"/>
</dbReference>
<dbReference type="GO" id="GO:0006302">
    <property type="term" value="P:double-strand break repair"/>
    <property type="evidence" value="ECO:0007669"/>
    <property type="project" value="TreeGrafter"/>
</dbReference>
<dbReference type="InterPro" id="IPR033939">
    <property type="entry name" value="BCAT_family"/>
</dbReference>
<dbReference type="VEuPathDB" id="FungiDB:BTJ68_04716"/>
<dbReference type="GO" id="GO:1990683">
    <property type="term" value="P:DNA double-strand break attachment to nuclear envelope"/>
    <property type="evidence" value="ECO:0007669"/>
    <property type="project" value="TreeGrafter"/>
</dbReference>
<dbReference type="EC" id="2.6.1.42" evidence="9"/>
<feature type="region of interest" description="Disordered" evidence="10">
    <location>
        <begin position="684"/>
        <end position="723"/>
    </location>
</feature>
<evidence type="ECO:0000256" key="7">
    <source>
        <dbReference type="ARBA" id="ARBA00023304"/>
    </source>
</evidence>
<name>A0A3M7F3U9_HORWE</name>
<dbReference type="CDD" id="cd18438">
    <property type="entry name" value="BRCT_BRC1_like_rpt4"/>
    <property type="match status" value="1"/>
</dbReference>
<dbReference type="InterPro" id="IPR036420">
    <property type="entry name" value="BRCT_dom_sf"/>
</dbReference>
<evidence type="ECO:0000256" key="6">
    <source>
        <dbReference type="ARBA" id="ARBA00022898"/>
    </source>
</evidence>
<accession>A0A3M7F3U9</accession>
<dbReference type="VEuPathDB" id="FungiDB:BTJ68_01580"/>
<feature type="compositionally biased region" description="Acidic residues" evidence="10">
    <location>
        <begin position="991"/>
        <end position="1000"/>
    </location>
</feature>
<protein>
    <recommendedName>
        <fullName evidence="9">Branched-chain-amino-acid aminotransferase</fullName>
        <ecNumber evidence="9">2.6.1.42</ecNumber>
    </recommendedName>
</protein>
<dbReference type="SUPFAM" id="SSF52113">
    <property type="entry name" value="BRCT domain"/>
    <property type="match status" value="4"/>
</dbReference>
<evidence type="ECO:0000256" key="8">
    <source>
        <dbReference type="RuleBase" id="RU004516"/>
    </source>
</evidence>
<dbReference type="FunFam" id="3.30.470.10:FF:000005">
    <property type="entry name" value="Branched-chain-amino-acid aminotransferase"/>
    <property type="match status" value="1"/>
</dbReference>
<dbReference type="GO" id="GO:0009082">
    <property type="term" value="P:branched-chain amino acid biosynthetic process"/>
    <property type="evidence" value="ECO:0007669"/>
    <property type="project" value="UniProtKB-KW"/>
</dbReference>
<dbReference type="FunFam" id="3.40.50.10190:FF:000048">
    <property type="entry name" value="DNA repair protein Rtt107"/>
    <property type="match status" value="1"/>
</dbReference>
<evidence type="ECO:0000259" key="11">
    <source>
        <dbReference type="PROSITE" id="PS50172"/>
    </source>
</evidence>
<dbReference type="Gene3D" id="3.40.50.10190">
    <property type="entry name" value="BRCT domain"/>
    <property type="match status" value="5"/>
</dbReference>
<dbReference type="Pfam" id="PF01063">
    <property type="entry name" value="Aminotran_4"/>
    <property type="match status" value="1"/>
</dbReference>
<feature type="compositionally biased region" description="Basic and acidic residues" evidence="10">
    <location>
        <begin position="1307"/>
        <end position="1319"/>
    </location>
</feature>
<keyword evidence="7 9" id="KW-0100">Branched-chain amino acid biosynthesis</keyword>
<feature type="compositionally biased region" description="Basic and acidic residues" evidence="10">
    <location>
        <begin position="1043"/>
        <end position="1067"/>
    </location>
</feature>
<dbReference type="GO" id="GO:0008652">
    <property type="term" value="P:amino acid biosynthetic process"/>
    <property type="evidence" value="ECO:0007669"/>
    <property type="project" value="UniProtKB-KW"/>
</dbReference>
<feature type="region of interest" description="Disordered" evidence="10">
    <location>
        <begin position="1293"/>
        <end position="1344"/>
    </location>
</feature>
<dbReference type="CDD" id="cd01557">
    <property type="entry name" value="BCAT_beta_family"/>
    <property type="match status" value="1"/>
</dbReference>
<reference evidence="12 13" key="1">
    <citation type="journal article" date="2018" name="BMC Genomics">
        <title>Genomic evidence for intraspecific hybridization in a clonal and extremely halotolerant yeast.</title>
        <authorList>
            <person name="Gostincar C."/>
            <person name="Stajich J.E."/>
            <person name="Zupancic J."/>
            <person name="Zalar P."/>
            <person name="Gunde-Cimerman N."/>
        </authorList>
    </citation>
    <scope>NUCLEOTIDE SEQUENCE [LARGE SCALE GENOMIC DNA]</scope>
    <source>
        <strain evidence="12 13">EXF-10513</strain>
    </source>
</reference>
<dbReference type="InterPro" id="IPR043131">
    <property type="entry name" value="BCAT-like_N"/>
</dbReference>
<comment type="catalytic activity">
    <reaction evidence="9">
        <text>L-isoleucine + 2-oxoglutarate = (S)-3-methyl-2-oxopentanoate + L-glutamate</text>
        <dbReference type="Rhea" id="RHEA:24801"/>
        <dbReference type="ChEBI" id="CHEBI:16810"/>
        <dbReference type="ChEBI" id="CHEBI:29985"/>
        <dbReference type="ChEBI" id="CHEBI:35146"/>
        <dbReference type="ChEBI" id="CHEBI:58045"/>
        <dbReference type="EC" id="2.6.1.42"/>
    </reaction>
</comment>
<comment type="similarity">
    <text evidence="2 9">Belongs to the class-IV pyridoxal-phosphate-dependent aminotransferase family.</text>
</comment>
<dbReference type="SMART" id="SM00292">
    <property type="entry name" value="BRCT"/>
    <property type="match status" value="4"/>
</dbReference>
<dbReference type="PANTHER" id="PTHR47667">
    <property type="entry name" value="REGULATOR OF TY1 TRANSPOSITION PROTEIN 107"/>
    <property type="match status" value="1"/>
</dbReference>
<keyword evidence="5 9" id="KW-0808">Transferase</keyword>
<dbReference type="InterPro" id="IPR001544">
    <property type="entry name" value="Aminotrans_IV"/>
</dbReference>
<dbReference type="Proteomes" id="UP000269539">
    <property type="component" value="Unassembled WGS sequence"/>
</dbReference>
<dbReference type="InterPro" id="IPR001357">
    <property type="entry name" value="BRCT_dom"/>
</dbReference>
<feature type="domain" description="BRCT" evidence="11">
    <location>
        <begin position="827"/>
        <end position="899"/>
    </location>
</feature>
<evidence type="ECO:0000256" key="4">
    <source>
        <dbReference type="ARBA" id="ARBA00022605"/>
    </source>
</evidence>
<dbReference type="SUPFAM" id="SSF56752">
    <property type="entry name" value="D-aminoacid aminotransferase-like PLP-dependent enzymes"/>
    <property type="match status" value="1"/>
</dbReference>
<dbReference type="GO" id="GO:0052656">
    <property type="term" value="F:L-isoleucine-2-oxoglutarate transaminase activity"/>
    <property type="evidence" value="ECO:0007669"/>
    <property type="project" value="RHEA"/>
</dbReference>
<dbReference type="GO" id="GO:0005737">
    <property type="term" value="C:cytoplasm"/>
    <property type="evidence" value="ECO:0007669"/>
    <property type="project" value="UniProtKB-ARBA"/>
</dbReference>
<evidence type="ECO:0000313" key="13">
    <source>
        <dbReference type="Proteomes" id="UP000269539"/>
    </source>
</evidence>
<keyword evidence="6 8" id="KW-0663">Pyridoxal phosphate</keyword>
<dbReference type="CDD" id="cd18437">
    <property type="entry name" value="BRCT_BRC1_like_rpt3"/>
    <property type="match status" value="1"/>
</dbReference>
<dbReference type="GO" id="GO:0035361">
    <property type="term" value="C:Cul8-RING ubiquitin ligase complex"/>
    <property type="evidence" value="ECO:0007669"/>
    <property type="project" value="TreeGrafter"/>
</dbReference>
<evidence type="ECO:0000313" key="12">
    <source>
        <dbReference type="EMBL" id="RMY83201.1"/>
    </source>
</evidence>
<dbReference type="NCBIfam" id="NF009897">
    <property type="entry name" value="PRK13357.1"/>
    <property type="match status" value="1"/>
</dbReference>
<dbReference type="InterPro" id="IPR005786">
    <property type="entry name" value="B_amino_transII"/>
</dbReference>
<dbReference type="InterPro" id="IPR036038">
    <property type="entry name" value="Aminotransferase-like"/>
</dbReference>
<evidence type="ECO:0000256" key="10">
    <source>
        <dbReference type="SAM" id="MobiDB-lite"/>
    </source>
</evidence>
<feature type="compositionally biased region" description="Low complexity" evidence="10">
    <location>
        <begin position="701"/>
        <end position="712"/>
    </location>
</feature>
<comment type="catalytic activity">
    <reaction evidence="9">
        <text>L-valine + 2-oxoglutarate = 3-methyl-2-oxobutanoate + L-glutamate</text>
        <dbReference type="Rhea" id="RHEA:24813"/>
        <dbReference type="ChEBI" id="CHEBI:11851"/>
        <dbReference type="ChEBI" id="CHEBI:16810"/>
        <dbReference type="ChEBI" id="CHEBI:29985"/>
        <dbReference type="ChEBI" id="CHEBI:57762"/>
        <dbReference type="EC" id="2.6.1.42"/>
    </reaction>
</comment>
<evidence type="ECO:0000256" key="3">
    <source>
        <dbReference type="ARBA" id="ARBA00022576"/>
    </source>
</evidence>
<dbReference type="Pfam" id="PF12738">
    <property type="entry name" value="PTCB-BRCT"/>
    <property type="match status" value="1"/>
</dbReference>
<comment type="caution">
    <text evidence="12">The sequence shown here is derived from an EMBL/GenBank/DDBJ whole genome shotgun (WGS) entry which is preliminary data.</text>
</comment>
<dbReference type="Pfam" id="PF16770">
    <property type="entry name" value="RTT107_BRCT_5"/>
    <property type="match status" value="1"/>
</dbReference>
<comment type="catalytic activity">
    <reaction evidence="9">
        <text>L-leucine + 2-oxoglutarate = 4-methyl-2-oxopentanoate + L-glutamate</text>
        <dbReference type="Rhea" id="RHEA:18321"/>
        <dbReference type="ChEBI" id="CHEBI:16810"/>
        <dbReference type="ChEBI" id="CHEBI:17865"/>
        <dbReference type="ChEBI" id="CHEBI:29985"/>
        <dbReference type="ChEBI" id="CHEBI:57427"/>
        <dbReference type="EC" id="2.6.1.42"/>
    </reaction>
</comment>
<dbReference type="PROSITE" id="PS50172">
    <property type="entry name" value="BRCT"/>
    <property type="match status" value="3"/>
</dbReference>
<dbReference type="PANTHER" id="PTHR47667:SF1">
    <property type="entry name" value="REGULATOR OF TY1 TRANSPOSITION PROTEIN 107"/>
    <property type="match status" value="1"/>
</dbReference>
<proteinExistence type="inferred from homology"/>
<dbReference type="PROSITE" id="PS00770">
    <property type="entry name" value="AA_TRANSFER_CLASS_4"/>
    <property type="match status" value="1"/>
</dbReference>
<dbReference type="InterPro" id="IPR043132">
    <property type="entry name" value="BCAT-like_C"/>
</dbReference>
<feature type="domain" description="BRCT" evidence="11">
    <location>
        <begin position="654"/>
        <end position="678"/>
    </location>
</feature>
<dbReference type="GO" id="GO:0052654">
    <property type="term" value="F:L-leucine-2-oxoglutarate transaminase activity"/>
    <property type="evidence" value="ECO:0007669"/>
    <property type="project" value="RHEA"/>
</dbReference>
<feature type="compositionally biased region" description="Polar residues" evidence="10">
    <location>
        <begin position="956"/>
        <end position="977"/>
    </location>
</feature>
<evidence type="ECO:0000256" key="9">
    <source>
        <dbReference type="RuleBase" id="RU004517"/>
    </source>
</evidence>